<accession>A0A1G6GZP9</accession>
<feature type="coiled-coil region" evidence="1">
    <location>
        <begin position="19"/>
        <end position="53"/>
    </location>
</feature>
<protein>
    <submittedName>
        <fullName evidence="2">Uncharacterized protein</fullName>
    </submittedName>
</protein>
<evidence type="ECO:0000313" key="2">
    <source>
        <dbReference type="EMBL" id="SDB87540.1"/>
    </source>
</evidence>
<name>A0A1G6GZP9_9GAMM</name>
<dbReference type="EMBL" id="FMYK01000001">
    <property type="protein sequence ID" value="SDB87540.1"/>
    <property type="molecule type" value="Genomic_DNA"/>
</dbReference>
<keyword evidence="1" id="KW-0175">Coiled coil</keyword>
<gene>
    <name evidence="2" type="ORF">SAMN05421749_101608</name>
</gene>
<dbReference type="Proteomes" id="UP000242317">
    <property type="component" value="Unassembled WGS sequence"/>
</dbReference>
<evidence type="ECO:0000313" key="3">
    <source>
        <dbReference type="Proteomes" id="UP000242317"/>
    </source>
</evidence>
<evidence type="ECO:0000256" key="1">
    <source>
        <dbReference type="SAM" id="Coils"/>
    </source>
</evidence>
<keyword evidence="3" id="KW-1185">Reference proteome</keyword>
<dbReference type="RefSeq" id="WP_092615719.1">
    <property type="nucleotide sequence ID" value="NZ_FMYK01000001.1"/>
</dbReference>
<reference evidence="3" key="1">
    <citation type="submission" date="2016-09" db="EMBL/GenBank/DDBJ databases">
        <authorList>
            <person name="Varghese N."/>
            <person name="Submissions S."/>
        </authorList>
    </citation>
    <scope>NUCLEOTIDE SEQUENCE [LARGE SCALE GENOMIC DNA]</scope>
    <source>
        <strain evidence="3">ANC 3699</strain>
    </source>
</reference>
<proteinExistence type="predicted"/>
<dbReference type="OrthoDB" id="9870081at2"/>
<sequence length="77" mass="9280">MKITHALQQKVIGKYKDILEHQLSIIEAQQRQIEKLQRELNAFKQQNHLSEERTTWQTLRLKVFKSQDVVVNPQKLW</sequence>
<dbReference type="AlphaFoldDB" id="A0A1G6GZP9"/>
<organism evidence="2 3">
    <name type="scientific">Acinetobacter marinus</name>
    <dbReference type="NCBI Taxonomy" id="281375"/>
    <lineage>
        <taxon>Bacteria</taxon>
        <taxon>Pseudomonadati</taxon>
        <taxon>Pseudomonadota</taxon>
        <taxon>Gammaproteobacteria</taxon>
        <taxon>Moraxellales</taxon>
        <taxon>Moraxellaceae</taxon>
        <taxon>Acinetobacter</taxon>
    </lineage>
</organism>